<feature type="domain" description="Core" evidence="2">
    <location>
        <begin position="118"/>
        <end position="218"/>
    </location>
</feature>
<evidence type="ECO:0000259" key="2">
    <source>
        <dbReference type="Pfam" id="PF01521"/>
    </source>
</evidence>
<organism evidence="3 4">
    <name type="scientific">Batrachochytrium salamandrivorans</name>
    <dbReference type="NCBI Taxonomy" id="1357716"/>
    <lineage>
        <taxon>Eukaryota</taxon>
        <taxon>Fungi</taxon>
        <taxon>Fungi incertae sedis</taxon>
        <taxon>Chytridiomycota</taxon>
        <taxon>Chytridiomycota incertae sedis</taxon>
        <taxon>Chytridiomycetes</taxon>
        <taxon>Rhizophydiales</taxon>
        <taxon>Rhizophydiales incertae sedis</taxon>
        <taxon>Batrachochytrium</taxon>
    </lineage>
</organism>
<keyword evidence="4" id="KW-1185">Reference proteome</keyword>
<accession>A0ABQ8F4U5</accession>
<comment type="caution">
    <text evidence="3">The sequence shown here is derived from an EMBL/GenBank/DDBJ whole genome shotgun (WGS) entry which is preliminary data.</text>
</comment>
<evidence type="ECO:0000313" key="3">
    <source>
        <dbReference type="EMBL" id="KAH6592195.1"/>
    </source>
</evidence>
<dbReference type="Gene3D" id="2.60.300.12">
    <property type="entry name" value="HesB-like domain"/>
    <property type="match status" value="1"/>
</dbReference>
<sequence>MTTMVRPSVVYAASLATSTSLTSLAVAHIARHLRLRIASLYNWAACPHRRQHKWMAATCPGHIPSHPRYTRAFTMRGGLALTLSPVGLAALPLTRRYYYNNRVWLGARSMHTDKKPQVQVSDRAAKRINDINLKDGTQMALRVLVDSGGCHGFQYKLELTAEPQPDDIIFENGGAQILVDTMSLDMLDGSTIDFVDELIGSSFQVVGNPNAETSCGCKTSFNLK</sequence>
<dbReference type="InterPro" id="IPR016092">
    <property type="entry name" value="ATAP"/>
</dbReference>
<dbReference type="PANTHER" id="PTHR43011:SF1">
    <property type="entry name" value="IRON-SULFUR CLUSTER ASSEMBLY 2 HOMOLOG, MITOCHONDRIAL"/>
    <property type="match status" value="1"/>
</dbReference>
<evidence type="ECO:0000313" key="4">
    <source>
        <dbReference type="Proteomes" id="UP001648503"/>
    </source>
</evidence>
<dbReference type="InterPro" id="IPR000361">
    <property type="entry name" value="ATAP_core_dom"/>
</dbReference>
<dbReference type="InterPro" id="IPR035903">
    <property type="entry name" value="HesB-like_dom_sf"/>
</dbReference>
<comment type="similarity">
    <text evidence="1">Belongs to the HesB/IscA family.</text>
</comment>
<name>A0ABQ8F4U5_9FUNG</name>
<dbReference type="Pfam" id="PF01521">
    <property type="entry name" value="Fe-S_biosyn"/>
    <property type="match status" value="1"/>
</dbReference>
<gene>
    <name evidence="3" type="ORF">BASA50_008188</name>
</gene>
<dbReference type="PANTHER" id="PTHR43011">
    <property type="entry name" value="IRON-SULFUR CLUSTER ASSEMBLY 2 HOMOLOG, MITOCHONDRIAL"/>
    <property type="match status" value="1"/>
</dbReference>
<reference evidence="3 4" key="1">
    <citation type="submission" date="2021-02" db="EMBL/GenBank/DDBJ databases">
        <title>Variation within the Batrachochytrium salamandrivorans European outbreak.</title>
        <authorList>
            <person name="Kelly M."/>
            <person name="Pasmans F."/>
            <person name="Shea T.P."/>
            <person name="Munoz J.F."/>
            <person name="Carranza S."/>
            <person name="Cuomo C.A."/>
            <person name="Martel A."/>
        </authorList>
    </citation>
    <scope>NUCLEOTIDE SEQUENCE [LARGE SCALE GENOMIC DNA]</scope>
    <source>
        <strain evidence="3 4">AMFP18/2</strain>
    </source>
</reference>
<dbReference type="SUPFAM" id="SSF89360">
    <property type="entry name" value="HesB-like domain"/>
    <property type="match status" value="1"/>
</dbReference>
<dbReference type="NCBIfam" id="TIGR00049">
    <property type="entry name" value="iron-sulfur cluster assembly accessory protein"/>
    <property type="match status" value="1"/>
</dbReference>
<dbReference type="EMBL" id="JAFCIX010000388">
    <property type="protein sequence ID" value="KAH6592195.1"/>
    <property type="molecule type" value="Genomic_DNA"/>
</dbReference>
<proteinExistence type="inferred from homology"/>
<dbReference type="Proteomes" id="UP001648503">
    <property type="component" value="Unassembled WGS sequence"/>
</dbReference>
<evidence type="ECO:0000256" key="1">
    <source>
        <dbReference type="ARBA" id="ARBA00006718"/>
    </source>
</evidence>
<protein>
    <recommendedName>
        <fullName evidence="2">Core domain-containing protein</fullName>
    </recommendedName>
</protein>